<name>A0A1I7W7I2_HETBA</name>
<sequence length="101" mass="11218">MVLMVVTPIGGIYRYGTDRLGVCLNEDQQRGLPGCLRTSSSHVSPTIPSRSTKTWLEDNDVDILDWLSRLEFNGESLGNSWSPICTSKAWSEVDESVIKNS</sequence>
<protein>
    <submittedName>
        <fullName evidence="2">Uncharacterized protein</fullName>
    </submittedName>
</protein>
<keyword evidence="1" id="KW-1185">Reference proteome</keyword>
<dbReference type="Proteomes" id="UP000095283">
    <property type="component" value="Unplaced"/>
</dbReference>
<proteinExistence type="predicted"/>
<reference evidence="2" key="1">
    <citation type="submission" date="2016-11" db="UniProtKB">
        <authorList>
            <consortium name="WormBaseParasite"/>
        </authorList>
    </citation>
    <scope>IDENTIFICATION</scope>
</reference>
<evidence type="ECO:0000313" key="2">
    <source>
        <dbReference type="WBParaSite" id="Hba_00590"/>
    </source>
</evidence>
<dbReference type="WBParaSite" id="Hba_00590">
    <property type="protein sequence ID" value="Hba_00590"/>
    <property type="gene ID" value="Hba_00590"/>
</dbReference>
<organism evidence="1 2">
    <name type="scientific">Heterorhabditis bacteriophora</name>
    <name type="common">Entomopathogenic nematode worm</name>
    <dbReference type="NCBI Taxonomy" id="37862"/>
    <lineage>
        <taxon>Eukaryota</taxon>
        <taxon>Metazoa</taxon>
        <taxon>Ecdysozoa</taxon>
        <taxon>Nematoda</taxon>
        <taxon>Chromadorea</taxon>
        <taxon>Rhabditida</taxon>
        <taxon>Rhabditina</taxon>
        <taxon>Rhabditomorpha</taxon>
        <taxon>Strongyloidea</taxon>
        <taxon>Heterorhabditidae</taxon>
        <taxon>Heterorhabditis</taxon>
    </lineage>
</organism>
<dbReference type="AlphaFoldDB" id="A0A1I7W7I2"/>
<evidence type="ECO:0000313" key="1">
    <source>
        <dbReference type="Proteomes" id="UP000095283"/>
    </source>
</evidence>
<accession>A0A1I7W7I2</accession>